<evidence type="ECO:0000313" key="6">
    <source>
        <dbReference type="Proteomes" id="UP000262882"/>
    </source>
</evidence>
<dbReference type="Pfam" id="PF14525">
    <property type="entry name" value="AraC_binding_2"/>
    <property type="match status" value="1"/>
</dbReference>
<dbReference type="SUPFAM" id="SSF46689">
    <property type="entry name" value="Homeodomain-like"/>
    <property type="match status" value="1"/>
</dbReference>
<dbReference type="PRINTS" id="PR00032">
    <property type="entry name" value="HTHARAC"/>
</dbReference>
<dbReference type="PROSITE" id="PS01124">
    <property type="entry name" value="HTH_ARAC_FAMILY_2"/>
    <property type="match status" value="1"/>
</dbReference>
<dbReference type="InterPro" id="IPR050204">
    <property type="entry name" value="AraC_XylS_family_regulators"/>
</dbReference>
<evidence type="ECO:0000256" key="1">
    <source>
        <dbReference type="ARBA" id="ARBA00023015"/>
    </source>
</evidence>
<dbReference type="InterPro" id="IPR035418">
    <property type="entry name" value="AraC-bd_2"/>
</dbReference>
<evidence type="ECO:0000259" key="4">
    <source>
        <dbReference type="PROSITE" id="PS01124"/>
    </source>
</evidence>
<keyword evidence="6" id="KW-1185">Reference proteome</keyword>
<gene>
    <name evidence="5" type="ORF">D0T12_32085</name>
</gene>
<dbReference type="GO" id="GO:0003700">
    <property type="term" value="F:DNA-binding transcription factor activity"/>
    <property type="evidence" value="ECO:0007669"/>
    <property type="project" value="InterPro"/>
</dbReference>
<dbReference type="PANTHER" id="PTHR46796">
    <property type="entry name" value="HTH-TYPE TRANSCRIPTIONAL ACTIVATOR RHAS-RELATED"/>
    <property type="match status" value="1"/>
</dbReference>
<dbReference type="EMBL" id="QVNQ01000014">
    <property type="protein sequence ID" value="RFS81286.1"/>
    <property type="molecule type" value="Genomic_DNA"/>
</dbReference>
<keyword evidence="1" id="KW-0805">Transcription regulation</keyword>
<dbReference type="Pfam" id="PF12833">
    <property type="entry name" value="HTH_18"/>
    <property type="match status" value="1"/>
</dbReference>
<dbReference type="InterPro" id="IPR020449">
    <property type="entry name" value="Tscrpt_reg_AraC-type_HTH"/>
</dbReference>
<name>A0A372G7D9_9ACTN</name>
<dbReference type="OrthoDB" id="9799345at2"/>
<comment type="caution">
    <text evidence="5">The sequence shown here is derived from an EMBL/GenBank/DDBJ whole genome shotgun (WGS) entry which is preliminary data.</text>
</comment>
<dbReference type="GO" id="GO:0043565">
    <property type="term" value="F:sequence-specific DNA binding"/>
    <property type="evidence" value="ECO:0007669"/>
    <property type="project" value="InterPro"/>
</dbReference>
<dbReference type="InterPro" id="IPR018060">
    <property type="entry name" value="HTH_AraC"/>
</dbReference>
<sequence length="337" mass="37885">MQITTISTDGILPQERFASWQERTGQALTRTWLQCANPYDFRAEARTVSLGDIHIGTLRHPSVNIYRPAKLIRQNDPEAYQVNLILSGKSGLRQAGRETVFGPGNLVVFDTSRPIDGWRECTGETVSGVTLQIPRRMLPLAADDVDRLTAISFSTDQGVGALFGRWLSDIVPRAEQIRLQDASSLASITVDLLATVLAQRLDGFKAESTESRQRLLRLRIDNFVRRRLSDPTLSPTTIAAAHQISVRYLHKLFSQQEMTVSAWIRHLRLEQCRRDLSSPENRARSLQAIAGRWGFVDEAHFSRAFRAAYGVSPGRYRRQALHEKGGAERRPLPETAT</sequence>
<accession>A0A372G7D9</accession>
<dbReference type="Proteomes" id="UP000262882">
    <property type="component" value="Unassembled WGS sequence"/>
</dbReference>
<keyword evidence="3" id="KW-0804">Transcription</keyword>
<evidence type="ECO:0000256" key="3">
    <source>
        <dbReference type="ARBA" id="ARBA00023163"/>
    </source>
</evidence>
<dbReference type="AlphaFoldDB" id="A0A372G7D9"/>
<evidence type="ECO:0000256" key="2">
    <source>
        <dbReference type="ARBA" id="ARBA00023125"/>
    </source>
</evidence>
<reference evidence="5 6" key="1">
    <citation type="submission" date="2018-08" db="EMBL/GenBank/DDBJ databases">
        <title>Actinomadura spongicola sp. nov., isolated from marine sponge Leucetta chagosensis.</title>
        <authorList>
            <person name="Li L."/>
            <person name="Lin H.W."/>
        </authorList>
    </citation>
    <scope>NUCLEOTIDE SEQUENCE [LARGE SCALE GENOMIC DNA]</scope>
    <source>
        <strain evidence="5 6">LHW52907</strain>
    </source>
</reference>
<protein>
    <submittedName>
        <fullName evidence="5">Helix-turn-helix domain-containing protein</fullName>
    </submittedName>
</protein>
<dbReference type="RefSeq" id="WP_117404501.1">
    <property type="nucleotide sequence ID" value="NZ_QVNQ01000014.1"/>
</dbReference>
<proteinExistence type="predicted"/>
<organism evidence="5 6">
    <name type="scientific">Actinomadura spongiicola</name>
    <dbReference type="NCBI Taxonomy" id="2303421"/>
    <lineage>
        <taxon>Bacteria</taxon>
        <taxon>Bacillati</taxon>
        <taxon>Actinomycetota</taxon>
        <taxon>Actinomycetes</taxon>
        <taxon>Streptosporangiales</taxon>
        <taxon>Thermomonosporaceae</taxon>
        <taxon>Actinomadura</taxon>
    </lineage>
</organism>
<evidence type="ECO:0000313" key="5">
    <source>
        <dbReference type="EMBL" id="RFS81286.1"/>
    </source>
</evidence>
<dbReference type="InterPro" id="IPR009057">
    <property type="entry name" value="Homeodomain-like_sf"/>
</dbReference>
<dbReference type="SMART" id="SM00342">
    <property type="entry name" value="HTH_ARAC"/>
    <property type="match status" value="1"/>
</dbReference>
<dbReference type="Gene3D" id="1.10.10.60">
    <property type="entry name" value="Homeodomain-like"/>
    <property type="match status" value="1"/>
</dbReference>
<keyword evidence="2" id="KW-0238">DNA-binding</keyword>
<dbReference type="PANTHER" id="PTHR46796:SF6">
    <property type="entry name" value="ARAC SUBFAMILY"/>
    <property type="match status" value="1"/>
</dbReference>
<feature type="domain" description="HTH araC/xylS-type" evidence="4">
    <location>
        <begin position="218"/>
        <end position="319"/>
    </location>
</feature>